<dbReference type="Pfam" id="PF18532">
    <property type="entry name" value="DUF5621"/>
    <property type="match status" value="1"/>
</dbReference>
<evidence type="ECO:0000259" key="1">
    <source>
        <dbReference type="Pfam" id="PF18532"/>
    </source>
</evidence>
<feature type="domain" description="DUF5621" evidence="1">
    <location>
        <begin position="294"/>
        <end position="394"/>
    </location>
</feature>
<reference evidence="2 3" key="1">
    <citation type="submission" date="2023-02" db="EMBL/GenBank/DDBJ databases">
        <title>Genome Sequence of L. cardiaca H63T.</title>
        <authorList>
            <person name="Lopez A.E."/>
            <person name="Cianciotto N.P."/>
        </authorList>
    </citation>
    <scope>NUCLEOTIDE SEQUENCE [LARGE SCALE GENOMIC DNA]</scope>
    <source>
        <strain evidence="2 3">H63</strain>
    </source>
</reference>
<dbReference type="Gene3D" id="1.10.1240.80">
    <property type="match status" value="1"/>
</dbReference>
<organism evidence="2 3">
    <name type="scientific">Legionella cardiaca</name>
    <dbReference type="NCBI Taxonomy" id="1071983"/>
    <lineage>
        <taxon>Bacteria</taxon>
        <taxon>Pseudomonadati</taxon>
        <taxon>Pseudomonadota</taxon>
        <taxon>Gammaproteobacteria</taxon>
        <taxon>Legionellales</taxon>
        <taxon>Legionellaceae</taxon>
        <taxon>Legionella</taxon>
    </lineage>
</organism>
<keyword evidence="3" id="KW-1185">Reference proteome</keyword>
<evidence type="ECO:0000313" key="3">
    <source>
        <dbReference type="Proteomes" id="UP001222087"/>
    </source>
</evidence>
<name>A0ABY8AT73_9GAMM</name>
<evidence type="ECO:0000313" key="2">
    <source>
        <dbReference type="EMBL" id="WED43862.1"/>
    </source>
</evidence>
<dbReference type="EMBL" id="CP119078">
    <property type="protein sequence ID" value="WED43862.1"/>
    <property type="molecule type" value="Genomic_DNA"/>
</dbReference>
<accession>A0ABY8AT73</accession>
<dbReference type="Gene3D" id="1.20.1270.440">
    <property type="match status" value="1"/>
</dbReference>
<dbReference type="Proteomes" id="UP001222087">
    <property type="component" value="Chromosome"/>
</dbReference>
<protein>
    <submittedName>
        <fullName evidence="2">DUF5621 domain-containing protein</fullName>
    </submittedName>
</protein>
<dbReference type="InterPro" id="IPR040945">
    <property type="entry name" value="DUF5621"/>
</dbReference>
<dbReference type="RefSeq" id="WP_275089675.1">
    <property type="nucleotide sequence ID" value="NZ_CP119078.1"/>
</dbReference>
<sequence>MPSNNDIVSFFFLGTAHHRATRQDVLTSFYDLIKKSGGATHLFDGVGSSPQHLGTEHPMPGRYVYDPTTDTKLIPRDESLTGVRELMKKLTGVTAGDGMDELLFEGIQYLENLIKNNHGVMPKTVNLHGYSRGADACVRLANLLDSLYPDVEVNLFLIDHVPGPGRADDPASYTIPANVKRLQSTIMLHEYTPGFAPQDKVRYVFANPTSTKASIQVYPGSHGTATRLTSNQKTNDVPILLHDSLLRFARETGSLPDDSAVPTLKVLTKGTAYEEREATSLSDIERFHYYNQVKKNWRYYCAVGNLSSFHSAGLVSHRKVLTEHIHYSENHHLFINQEHGELFQRFYPALYDWFLLNHSNPTVTSDDVIRELEILAQQEPDFHNNFCHICQIEDLENPQPCAMRQRKLVSSNKPLVHDELSYLQHSLTSIINYQLHHMGSDTPPLLFAMNQLNKALYDAEKCAKSSDAIRVLRQGIFLATSFLEVRAQQESYLYQQLLKLNINADEYIISIQTLLRENLTHNEQLDSDERQFLTRVIEILDELAADNQMDKLYKLQQARTVVKETSIKLQYPTNEETLVRNIIASAYESFNAPKQFSRQKFISSLNELSTPGFSDKNIANDLAKQFNSYHQRTVFWYAVKKFLSDILSIEVPIPLSVRKANIAAEMRGELQTLHKQGQGNDLVAVSKILAKGQHALQTIYLHHKGIHKGELDKIFDKSLGIVRAEIDFLTIPTNQATLKIG</sequence>
<gene>
    <name evidence="2" type="ORF">PXX05_03515</name>
</gene>
<proteinExistence type="predicted"/>